<evidence type="ECO:0000313" key="3">
    <source>
        <dbReference type="Proteomes" id="UP000179797"/>
    </source>
</evidence>
<dbReference type="AlphaFoldDB" id="A0A1S1Z457"/>
<evidence type="ECO:0000313" key="2">
    <source>
        <dbReference type="EMBL" id="OHX68068.1"/>
    </source>
</evidence>
<comment type="caution">
    <text evidence="2">The sequence shown here is derived from an EMBL/GenBank/DDBJ whole genome shotgun (WGS) entry which is preliminary data.</text>
</comment>
<accession>A0A1S1Z457</accession>
<dbReference type="Gene3D" id="2.160.10.10">
    <property type="entry name" value="Hexapeptide repeat proteins"/>
    <property type="match status" value="1"/>
</dbReference>
<keyword evidence="3" id="KW-1185">Reference proteome</keyword>
<dbReference type="RefSeq" id="WP_044220198.1">
    <property type="nucleotide sequence ID" value="NZ_JRYR02000001.1"/>
</dbReference>
<dbReference type="OrthoDB" id="9803871at2"/>
<dbReference type="GO" id="GO:0016740">
    <property type="term" value="F:transferase activity"/>
    <property type="evidence" value="ECO:0007669"/>
    <property type="project" value="UniProtKB-KW"/>
</dbReference>
<name>A0A1S1Z457_FLAPC</name>
<proteinExistence type="predicted"/>
<dbReference type="Proteomes" id="UP000179797">
    <property type="component" value="Unassembled WGS sequence"/>
</dbReference>
<feature type="domain" description="Nucleotidyl transferase" evidence="1">
    <location>
        <begin position="4"/>
        <end position="237"/>
    </location>
</feature>
<dbReference type="InterPro" id="IPR050486">
    <property type="entry name" value="Mannose-1P_guanyltransferase"/>
</dbReference>
<dbReference type="Gene3D" id="3.90.550.10">
    <property type="entry name" value="Spore Coat Polysaccharide Biosynthesis Protein SpsA, Chain A"/>
    <property type="match status" value="1"/>
</dbReference>
<reference evidence="2 3" key="1">
    <citation type="journal article" date="2012" name="Int. J. Syst. Evol. Microbiol.">
        <title>Flammeovirga pacifica sp. nov., isolated from deep-sea sediment.</title>
        <authorList>
            <person name="Xu H."/>
            <person name="Fu Y."/>
            <person name="Yang N."/>
            <person name="Ding Z."/>
            <person name="Lai Q."/>
            <person name="Zeng R."/>
        </authorList>
    </citation>
    <scope>NUCLEOTIDE SEQUENCE [LARGE SCALE GENOMIC DNA]</scope>
    <source>
        <strain evidence="3">DSM 24597 / LMG 26175 / WPAGA1</strain>
    </source>
</reference>
<dbReference type="SUPFAM" id="SSF53448">
    <property type="entry name" value="Nucleotide-diphospho-sugar transferases"/>
    <property type="match status" value="1"/>
</dbReference>
<dbReference type="InterPro" id="IPR005835">
    <property type="entry name" value="NTP_transferase_dom"/>
</dbReference>
<dbReference type="PANTHER" id="PTHR22572">
    <property type="entry name" value="SUGAR-1-PHOSPHATE GUANYL TRANSFERASE"/>
    <property type="match status" value="1"/>
</dbReference>
<sequence length="336" mass="37049">MKVLIPVAGRGSNLRPLTNTQPKALLPVAGKPVIAHIIDKFIETGFDEFIIIIGYMGARIESFIQENYKETNIKFEFVVQIPREGSAHAVLVAEKYIKEEEAVMICLGDSIVNIDIPKMLEVPNSVVGVQKVETPGNYGVTELKEGTKVRKFIERPNIPKSNFGLVGIYKITDVPKLLDALRYVLSSNKTVNNEFVITDGLQKMLQDGVTFDVQLVENWYDCGAKISLLEANATLLNRPDFDVTKMEDIDCKQTVLIPPVKIGKNTVIRNSIIGPNVVIGEEAKIENCNISNSIIGAYTNLKDLLLKNSLVGHDSTLKGVAQSLNLGDHTEINFGN</sequence>
<evidence type="ECO:0000259" key="1">
    <source>
        <dbReference type="Pfam" id="PF00483"/>
    </source>
</evidence>
<organism evidence="2 3">
    <name type="scientific">Flammeovirga pacifica</name>
    <dbReference type="NCBI Taxonomy" id="915059"/>
    <lineage>
        <taxon>Bacteria</taxon>
        <taxon>Pseudomonadati</taxon>
        <taxon>Bacteroidota</taxon>
        <taxon>Cytophagia</taxon>
        <taxon>Cytophagales</taxon>
        <taxon>Flammeovirgaceae</taxon>
        <taxon>Flammeovirga</taxon>
    </lineage>
</organism>
<dbReference type="EMBL" id="JRYR02000001">
    <property type="protein sequence ID" value="OHX68068.1"/>
    <property type="molecule type" value="Genomic_DNA"/>
</dbReference>
<dbReference type="STRING" id="915059.NH26_17815"/>
<dbReference type="Pfam" id="PF00483">
    <property type="entry name" value="NTP_transferase"/>
    <property type="match status" value="1"/>
</dbReference>
<dbReference type="InterPro" id="IPR029044">
    <property type="entry name" value="Nucleotide-diphossugar_trans"/>
</dbReference>
<protein>
    <submittedName>
        <fullName evidence="2">Glucose-1-phosphate thymidylyltransferase</fullName>
    </submittedName>
</protein>
<gene>
    <name evidence="2" type="ORF">NH26_17815</name>
</gene>